<dbReference type="Pfam" id="PF00250">
    <property type="entry name" value="Forkhead"/>
    <property type="match status" value="1"/>
</dbReference>
<dbReference type="Proteomes" id="UP000014760">
    <property type="component" value="Unassembled WGS sequence"/>
</dbReference>
<dbReference type="InterPro" id="IPR036390">
    <property type="entry name" value="WH_DNA-bd_sf"/>
</dbReference>
<dbReference type="EnsemblMetazoa" id="CapteT199454">
    <property type="protein sequence ID" value="CapteP199454"/>
    <property type="gene ID" value="CapteG199454"/>
</dbReference>
<protein>
    <recommendedName>
        <fullName evidence="3">Fork-head domain-containing protein</fullName>
    </recommendedName>
</protein>
<dbReference type="STRING" id="283909.R7VGD8"/>
<organism evidence="4">
    <name type="scientific">Capitella teleta</name>
    <name type="common">Polychaete worm</name>
    <dbReference type="NCBI Taxonomy" id="283909"/>
    <lineage>
        <taxon>Eukaryota</taxon>
        <taxon>Metazoa</taxon>
        <taxon>Spiralia</taxon>
        <taxon>Lophotrochozoa</taxon>
        <taxon>Annelida</taxon>
        <taxon>Polychaeta</taxon>
        <taxon>Sedentaria</taxon>
        <taxon>Scolecida</taxon>
        <taxon>Capitellidae</taxon>
        <taxon>Capitella</taxon>
    </lineage>
</organism>
<dbReference type="GO" id="GO:0032444">
    <property type="term" value="C:activin responsive factor complex"/>
    <property type="evidence" value="ECO:0007669"/>
    <property type="project" value="TreeGrafter"/>
</dbReference>
<dbReference type="SMART" id="SM00339">
    <property type="entry name" value="FH"/>
    <property type="match status" value="1"/>
</dbReference>
<reference evidence="6" key="1">
    <citation type="submission" date="2012-12" db="EMBL/GenBank/DDBJ databases">
        <authorList>
            <person name="Hellsten U."/>
            <person name="Grimwood J."/>
            <person name="Chapman J.A."/>
            <person name="Shapiro H."/>
            <person name="Aerts A."/>
            <person name="Otillar R.P."/>
            <person name="Terry A.Y."/>
            <person name="Boore J.L."/>
            <person name="Simakov O."/>
            <person name="Marletaz F."/>
            <person name="Cho S.-J."/>
            <person name="Edsinger-Gonzales E."/>
            <person name="Havlak P."/>
            <person name="Kuo D.-H."/>
            <person name="Larsson T."/>
            <person name="Lv J."/>
            <person name="Arendt D."/>
            <person name="Savage R."/>
            <person name="Osoegawa K."/>
            <person name="de Jong P."/>
            <person name="Lindberg D.R."/>
            <person name="Seaver E.C."/>
            <person name="Weisblat D.A."/>
            <person name="Putnam N.H."/>
            <person name="Grigoriev I.V."/>
            <person name="Rokhsar D.S."/>
        </authorList>
    </citation>
    <scope>NUCLEOTIDE SEQUENCE</scope>
    <source>
        <strain evidence="6">I ESC-2004</strain>
    </source>
</reference>
<gene>
    <name evidence="4" type="ORF">CAPTEDRAFT_199454</name>
</gene>
<reference evidence="4 6" key="2">
    <citation type="journal article" date="2013" name="Nature">
        <title>Insights into bilaterian evolution from three spiralian genomes.</title>
        <authorList>
            <person name="Simakov O."/>
            <person name="Marletaz F."/>
            <person name="Cho S.J."/>
            <person name="Edsinger-Gonzales E."/>
            <person name="Havlak P."/>
            <person name="Hellsten U."/>
            <person name="Kuo D.H."/>
            <person name="Larsson T."/>
            <person name="Lv J."/>
            <person name="Arendt D."/>
            <person name="Savage R."/>
            <person name="Osoegawa K."/>
            <person name="de Jong P."/>
            <person name="Grimwood J."/>
            <person name="Chapman J.A."/>
            <person name="Shapiro H."/>
            <person name="Aerts A."/>
            <person name="Otillar R.P."/>
            <person name="Terry A.Y."/>
            <person name="Boore J.L."/>
            <person name="Grigoriev I.V."/>
            <person name="Lindberg D.R."/>
            <person name="Seaver E.C."/>
            <person name="Weisblat D.A."/>
            <person name="Putnam N.H."/>
            <person name="Rokhsar D.S."/>
        </authorList>
    </citation>
    <scope>NUCLEOTIDE SEQUENCE</scope>
    <source>
        <strain evidence="4 6">I ESC-2004</strain>
    </source>
</reference>
<evidence type="ECO:0000256" key="1">
    <source>
        <dbReference type="ARBA" id="ARBA00023125"/>
    </source>
</evidence>
<dbReference type="PROSITE" id="PS50039">
    <property type="entry name" value="FORK_HEAD_3"/>
    <property type="match status" value="1"/>
</dbReference>
<accession>R7VGD8</accession>
<evidence type="ECO:0000313" key="6">
    <source>
        <dbReference type="Proteomes" id="UP000014760"/>
    </source>
</evidence>
<dbReference type="InterPro" id="IPR052327">
    <property type="entry name" value="Activin_resp_transcr_regulator"/>
</dbReference>
<feature type="DNA-binding region" description="Fork-head" evidence="2">
    <location>
        <begin position="1"/>
        <end position="69"/>
    </location>
</feature>
<dbReference type="EMBL" id="AMQN01004556">
    <property type="status" value="NOT_ANNOTATED_CDS"/>
    <property type="molecule type" value="Genomic_DNA"/>
</dbReference>
<dbReference type="EMBL" id="KB293809">
    <property type="protein sequence ID" value="ELU15376.1"/>
    <property type="molecule type" value="Genomic_DNA"/>
</dbReference>
<dbReference type="PANTHER" id="PTHR47316:SF1">
    <property type="entry name" value="FORKHEAD BOX PROTEIN H1"/>
    <property type="match status" value="1"/>
</dbReference>
<evidence type="ECO:0000313" key="4">
    <source>
        <dbReference type="EMBL" id="ELU15376.1"/>
    </source>
</evidence>
<dbReference type="Gene3D" id="1.10.10.10">
    <property type="entry name" value="Winged helix-like DNA-binding domain superfamily/Winged helix DNA-binding domain"/>
    <property type="match status" value="1"/>
</dbReference>
<comment type="subcellular location">
    <subcellularLocation>
        <location evidence="2">Nucleus</location>
    </subcellularLocation>
</comment>
<dbReference type="HOGENOM" id="CLU_1267956_0_0_1"/>
<dbReference type="InterPro" id="IPR036388">
    <property type="entry name" value="WH-like_DNA-bd_sf"/>
</dbReference>
<dbReference type="SUPFAM" id="SSF46785">
    <property type="entry name" value="Winged helix' DNA-binding domain"/>
    <property type="match status" value="1"/>
</dbReference>
<feature type="domain" description="Fork-head" evidence="3">
    <location>
        <begin position="1"/>
        <end position="69"/>
    </location>
</feature>
<dbReference type="AlphaFoldDB" id="R7VGD8"/>
<keyword evidence="1 2" id="KW-0238">DNA-binding</keyword>
<sequence length="218" mass="23941">MVAAAIWSSDRKCLTTAEIFTQLRSLFVFFGNSAYTGWESSVRHTLSVYPCFIHSQSPRRSRWKVWSVDLSLVPETAFVAQSKKQGNFKDDLFDQIGIPGPSSLSPRDKAGCNAARNLSLLADNSTASSRYTDFSIQQIIFNEQFTVARASAVLGQEPGLELTDDHNNNVMIPPCCDATSDRYAAEASPAIITPSFQRYDSQASPSPVDQLAAFASLQ</sequence>
<evidence type="ECO:0000313" key="5">
    <source>
        <dbReference type="EnsemblMetazoa" id="CapteP199454"/>
    </source>
</evidence>
<dbReference type="InterPro" id="IPR001766">
    <property type="entry name" value="Fork_head_dom"/>
</dbReference>
<reference evidence="5" key="3">
    <citation type="submission" date="2015-06" db="UniProtKB">
        <authorList>
            <consortium name="EnsemblMetazoa"/>
        </authorList>
    </citation>
    <scope>IDENTIFICATION</scope>
</reference>
<proteinExistence type="predicted"/>
<dbReference type="PANTHER" id="PTHR47316">
    <property type="entry name" value="FORKHEAD BOX PROTEIN H1"/>
    <property type="match status" value="1"/>
</dbReference>
<dbReference type="GO" id="GO:0000976">
    <property type="term" value="F:transcription cis-regulatory region binding"/>
    <property type="evidence" value="ECO:0007669"/>
    <property type="project" value="TreeGrafter"/>
</dbReference>
<evidence type="ECO:0000259" key="3">
    <source>
        <dbReference type="PROSITE" id="PS50039"/>
    </source>
</evidence>
<keyword evidence="2" id="KW-0539">Nucleus</keyword>
<name>R7VGD8_CAPTE</name>
<evidence type="ECO:0000256" key="2">
    <source>
        <dbReference type="PROSITE-ProRule" id="PRU00089"/>
    </source>
</evidence>
<dbReference type="GO" id="GO:0001228">
    <property type="term" value="F:DNA-binding transcription activator activity, RNA polymerase II-specific"/>
    <property type="evidence" value="ECO:0007669"/>
    <property type="project" value="TreeGrafter"/>
</dbReference>
<keyword evidence="6" id="KW-1185">Reference proteome</keyword>